<sequence>MLQHQPIPIRLIKPNRLVLVCRTQTQLIAPRHRLPAINKPNHVPPITRDTSHPPSRTPLRSGAAPF</sequence>
<feature type="region of interest" description="Disordered" evidence="1">
    <location>
        <begin position="34"/>
        <end position="66"/>
    </location>
</feature>
<gene>
    <name evidence="2" type="ORF">GCM10009804_54900</name>
</gene>
<keyword evidence="3" id="KW-1185">Reference proteome</keyword>
<evidence type="ECO:0000256" key="1">
    <source>
        <dbReference type="SAM" id="MobiDB-lite"/>
    </source>
</evidence>
<protein>
    <submittedName>
        <fullName evidence="2">Uncharacterized protein</fullName>
    </submittedName>
</protein>
<name>A0ABN2DZM0_9ACTN</name>
<proteinExistence type="predicted"/>
<evidence type="ECO:0000313" key="3">
    <source>
        <dbReference type="Proteomes" id="UP001501705"/>
    </source>
</evidence>
<accession>A0ABN2DZM0</accession>
<organism evidence="2 3">
    <name type="scientific">Kribbella hippodromi</name>
    <dbReference type="NCBI Taxonomy" id="434347"/>
    <lineage>
        <taxon>Bacteria</taxon>
        <taxon>Bacillati</taxon>
        <taxon>Actinomycetota</taxon>
        <taxon>Actinomycetes</taxon>
        <taxon>Propionibacteriales</taxon>
        <taxon>Kribbellaceae</taxon>
        <taxon>Kribbella</taxon>
    </lineage>
</organism>
<evidence type="ECO:0000313" key="2">
    <source>
        <dbReference type="EMBL" id="GAA1591687.1"/>
    </source>
</evidence>
<dbReference type="EMBL" id="BAAAPH010000019">
    <property type="protein sequence ID" value="GAA1591687.1"/>
    <property type="molecule type" value="Genomic_DNA"/>
</dbReference>
<reference evidence="2 3" key="1">
    <citation type="journal article" date="2019" name="Int. J. Syst. Evol. Microbiol.">
        <title>The Global Catalogue of Microorganisms (GCM) 10K type strain sequencing project: providing services to taxonomists for standard genome sequencing and annotation.</title>
        <authorList>
            <consortium name="The Broad Institute Genomics Platform"/>
            <consortium name="The Broad Institute Genome Sequencing Center for Infectious Disease"/>
            <person name="Wu L."/>
            <person name="Ma J."/>
        </authorList>
    </citation>
    <scope>NUCLEOTIDE SEQUENCE [LARGE SCALE GENOMIC DNA]</scope>
    <source>
        <strain evidence="2 3">JCM 15572</strain>
    </source>
</reference>
<comment type="caution">
    <text evidence="2">The sequence shown here is derived from an EMBL/GenBank/DDBJ whole genome shotgun (WGS) entry which is preliminary data.</text>
</comment>
<dbReference type="Proteomes" id="UP001501705">
    <property type="component" value="Unassembled WGS sequence"/>
</dbReference>